<sequence>PTFAGLGLPGLFERIANFPSGLVLICGTTGTEKPRPPEPSFIRSMKPV</sequence>
<comment type="caution">
    <text evidence="2">The sequence shown here is derived from an EMBL/GenBank/DDBJ whole genome shotgun (WGS) entry which is preliminary data.</text>
</comment>
<gene>
    <name evidence="2" type="ORF">B1A_08301</name>
</gene>
<feature type="non-terminal residue" evidence="2">
    <location>
        <position position="1"/>
    </location>
</feature>
<evidence type="ECO:0000313" key="2">
    <source>
        <dbReference type="EMBL" id="EQD66009.1"/>
    </source>
</evidence>
<name>T1CHW4_9ZZZZ</name>
<evidence type="ECO:0000256" key="1">
    <source>
        <dbReference type="SAM" id="MobiDB-lite"/>
    </source>
</evidence>
<protein>
    <submittedName>
        <fullName evidence="2">Uncharacterized protein</fullName>
    </submittedName>
</protein>
<proteinExistence type="predicted"/>
<dbReference type="AlphaFoldDB" id="T1CHW4"/>
<feature type="region of interest" description="Disordered" evidence="1">
    <location>
        <begin position="29"/>
        <end position="48"/>
    </location>
</feature>
<dbReference type="EMBL" id="AUZX01005940">
    <property type="protein sequence ID" value="EQD66009.1"/>
    <property type="molecule type" value="Genomic_DNA"/>
</dbReference>
<reference evidence="2" key="2">
    <citation type="journal article" date="2014" name="ISME J.">
        <title>Microbial stratification in low pH oxic and suboxic macroscopic growths along an acid mine drainage.</title>
        <authorList>
            <person name="Mendez-Garcia C."/>
            <person name="Mesa V."/>
            <person name="Sprenger R.R."/>
            <person name="Richter M."/>
            <person name="Diez M.S."/>
            <person name="Solano J."/>
            <person name="Bargiela R."/>
            <person name="Golyshina O.V."/>
            <person name="Manteca A."/>
            <person name="Ramos J.L."/>
            <person name="Gallego J.R."/>
            <person name="Llorente I."/>
            <person name="Martins Dos Santos V.A."/>
            <person name="Jensen O.N."/>
            <person name="Pelaez A.I."/>
            <person name="Sanchez J."/>
            <person name="Ferrer M."/>
        </authorList>
    </citation>
    <scope>NUCLEOTIDE SEQUENCE</scope>
</reference>
<accession>T1CHW4</accession>
<organism evidence="2">
    <name type="scientific">mine drainage metagenome</name>
    <dbReference type="NCBI Taxonomy" id="410659"/>
    <lineage>
        <taxon>unclassified sequences</taxon>
        <taxon>metagenomes</taxon>
        <taxon>ecological metagenomes</taxon>
    </lineage>
</organism>
<reference evidence="2" key="1">
    <citation type="submission" date="2013-08" db="EMBL/GenBank/DDBJ databases">
        <authorList>
            <person name="Mendez C."/>
            <person name="Richter M."/>
            <person name="Ferrer M."/>
            <person name="Sanchez J."/>
        </authorList>
    </citation>
    <scope>NUCLEOTIDE SEQUENCE</scope>
</reference>